<name>A0A182FWV9_ANOAL</name>
<keyword evidence="2" id="KW-1185">Reference proteome</keyword>
<reference evidence="1 2" key="1">
    <citation type="journal article" date="2017" name="G3 (Bethesda)">
        <title>The Physical Genome Mapping of Anopheles albimanus Corrected Scaffold Misassemblies and Identified Interarm Rearrangements in Genus Anopheles.</title>
        <authorList>
            <person name="Artemov G.N."/>
            <person name="Peery A.N."/>
            <person name="Jiang X."/>
            <person name="Tu Z."/>
            <person name="Stegniy V.N."/>
            <person name="Sharakhova M.V."/>
            <person name="Sharakhov I.V."/>
        </authorList>
    </citation>
    <scope>NUCLEOTIDE SEQUENCE [LARGE SCALE GENOMIC DNA]</scope>
    <source>
        <strain evidence="1 2">ALBI9_A</strain>
    </source>
</reference>
<dbReference type="EnsemblMetazoa" id="AALB014145-RA">
    <property type="protein sequence ID" value="AALB014145-PA"/>
    <property type="gene ID" value="AALB014145"/>
</dbReference>
<sequence>MHTTLVGLWSRTATTPQETASCRPLWPTRCPRCSATQQPDEFSSPMLSVASCHPGPVCVGCYL</sequence>
<reference evidence="1" key="2">
    <citation type="submission" date="2022-08" db="UniProtKB">
        <authorList>
            <consortium name="EnsemblMetazoa"/>
        </authorList>
    </citation>
    <scope>IDENTIFICATION</scope>
    <source>
        <strain evidence="1">STECLA/ALBI9_A</strain>
    </source>
</reference>
<dbReference type="Proteomes" id="UP000069272">
    <property type="component" value="Chromosome 3R"/>
</dbReference>
<organism evidence="1 2">
    <name type="scientific">Anopheles albimanus</name>
    <name type="common">New world malaria mosquito</name>
    <dbReference type="NCBI Taxonomy" id="7167"/>
    <lineage>
        <taxon>Eukaryota</taxon>
        <taxon>Metazoa</taxon>
        <taxon>Ecdysozoa</taxon>
        <taxon>Arthropoda</taxon>
        <taxon>Hexapoda</taxon>
        <taxon>Insecta</taxon>
        <taxon>Pterygota</taxon>
        <taxon>Neoptera</taxon>
        <taxon>Endopterygota</taxon>
        <taxon>Diptera</taxon>
        <taxon>Nematocera</taxon>
        <taxon>Culicoidea</taxon>
        <taxon>Culicidae</taxon>
        <taxon>Anophelinae</taxon>
        <taxon>Anopheles</taxon>
    </lineage>
</organism>
<accession>A0A182FWV9</accession>
<proteinExistence type="predicted"/>
<evidence type="ECO:0000313" key="1">
    <source>
        <dbReference type="EnsemblMetazoa" id="AALB014145-PA"/>
    </source>
</evidence>
<dbReference type="VEuPathDB" id="VectorBase:AALB014145"/>
<evidence type="ECO:0000313" key="2">
    <source>
        <dbReference type="Proteomes" id="UP000069272"/>
    </source>
</evidence>
<dbReference type="AlphaFoldDB" id="A0A182FWV9"/>
<protein>
    <submittedName>
        <fullName evidence="1">Uncharacterized protein</fullName>
    </submittedName>
</protein>